<feature type="region of interest" description="Disordered" evidence="1">
    <location>
        <begin position="92"/>
        <end position="188"/>
    </location>
</feature>
<evidence type="ECO:0000256" key="1">
    <source>
        <dbReference type="SAM" id="MobiDB-lite"/>
    </source>
</evidence>
<keyword evidence="2" id="KW-1133">Transmembrane helix</keyword>
<feature type="compositionally biased region" description="Low complexity" evidence="1">
    <location>
        <begin position="119"/>
        <end position="138"/>
    </location>
</feature>
<evidence type="ECO:0000313" key="3">
    <source>
        <dbReference type="EMBL" id="GAB35611.1"/>
    </source>
</evidence>
<dbReference type="Proteomes" id="UP000005038">
    <property type="component" value="Unassembled WGS sequence"/>
</dbReference>
<feature type="compositionally biased region" description="Low complexity" evidence="1">
    <location>
        <begin position="151"/>
        <end position="161"/>
    </location>
</feature>
<feature type="compositionally biased region" description="Basic and acidic residues" evidence="1">
    <location>
        <begin position="42"/>
        <end position="61"/>
    </location>
</feature>
<keyword evidence="2" id="KW-0472">Membrane</keyword>
<dbReference type="STRING" id="1108044.GOOTI_170_00780"/>
<keyword evidence="2" id="KW-0812">Transmembrane</keyword>
<feature type="region of interest" description="Disordered" evidence="1">
    <location>
        <begin position="33"/>
        <end position="65"/>
    </location>
</feature>
<accession>H5TQ53</accession>
<reference evidence="3" key="1">
    <citation type="submission" date="2012-02" db="EMBL/GenBank/DDBJ databases">
        <title>Whole genome shotgun sequence of Gordonia otitidis NBRC 100426.</title>
        <authorList>
            <person name="Yoshida I."/>
            <person name="Hosoyama A."/>
            <person name="Tsuchikane K."/>
            <person name="Katsumata H."/>
            <person name="Yamazaki S."/>
            <person name="Fujita N."/>
        </authorList>
    </citation>
    <scope>NUCLEOTIDE SEQUENCE [LARGE SCALE GENOMIC DNA]</scope>
    <source>
        <strain evidence="3">NBRC 100426</strain>
    </source>
</reference>
<dbReference type="EMBL" id="BAFB01000170">
    <property type="protein sequence ID" value="GAB35611.1"/>
    <property type="molecule type" value="Genomic_DNA"/>
</dbReference>
<feature type="transmembrane region" description="Helical" evidence="2">
    <location>
        <begin position="66"/>
        <end position="85"/>
    </location>
</feature>
<gene>
    <name evidence="3" type="ORF">GOOTI_170_00780</name>
</gene>
<keyword evidence="4" id="KW-1185">Reference proteome</keyword>
<organism evidence="3 4">
    <name type="scientific">Gordonia otitidis (strain DSM 44809 / CCUG 52243 / JCM 12355 / NBRC 100426 / IFM 10032)</name>
    <dbReference type="NCBI Taxonomy" id="1108044"/>
    <lineage>
        <taxon>Bacteria</taxon>
        <taxon>Bacillati</taxon>
        <taxon>Actinomycetota</taxon>
        <taxon>Actinomycetes</taxon>
        <taxon>Mycobacteriales</taxon>
        <taxon>Gordoniaceae</taxon>
        <taxon>Gordonia</taxon>
    </lineage>
</organism>
<dbReference type="RefSeq" id="WP_007239822.1">
    <property type="nucleotide sequence ID" value="NZ_BAFB01000170.1"/>
</dbReference>
<protein>
    <submittedName>
        <fullName evidence="3">Uncharacterized protein</fullName>
    </submittedName>
</protein>
<dbReference type="OrthoDB" id="1551126at2"/>
<evidence type="ECO:0000313" key="4">
    <source>
        <dbReference type="Proteomes" id="UP000005038"/>
    </source>
</evidence>
<dbReference type="AlphaFoldDB" id="H5TQ53"/>
<proteinExistence type="predicted"/>
<sequence>MKDWIYSILTTVLGVVLLALGISGLSSTDVTCGGQTMSSGDRCVEMKSGRETDLEQTRSENRTGNYSMLGGGAAALIGGGIWIAVNARRTGRRRANGGPHPATVVGAGIPPQPYPQAGQPHSPHYPQQPGQYPQAGQPRPSQYPHHQPYVGHPQSSPRGPSSGYGGGPSPLGAQPPAPGAPPKIDYRK</sequence>
<evidence type="ECO:0000256" key="2">
    <source>
        <dbReference type="SAM" id="Phobius"/>
    </source>
</evidence>
<name>H5TQ53_GORO1</name>
<comment type="caution">
    <text evidence="3">The sequence shown here is derived from an EMBL/GenBank/DDBJ whole genome shotgun (WGS) entry which is preliminary data.</text>
</comment>